<gene>
    <name evidence="1" type="ORF">RMAR1173_LOCUS19860</name>
</gene>
<accession>A0A7S2SU57</accession>
<dbReference type="AlphaFoldDB" id="A0A7S2SU57"/>
<name>A0A7S2SU57_9STRA</name>
<proteinExistence type="predicted"/>
<dbReference type="EMBL" id="HBHJ01030030">
    <property type="protein sequence ID" value="CAD9708868.1"/>
    <property type="molecule type" value="Transcribed_RNA"/>
</dbReference>
<reference evidence="1" key="1">
    <citation type="submission" date="2021-01" db="EMBL/GenBank/DDBJ databases">
        <authorList>
            <person name="Corre E."/>
            <person name="Pelletier E."/>
            <person name="Niang G."/>
            <person name="Scheremetjew M."/>
            <person name="Finn R."/>
            <person name="Kale V."/>
            <person name="Holt S."/>
            <person name="Cochrane G."/>
            <person name="Meng A."/>
            <person name="Brown T."/>
            <person name="Cohen L."/>
        </authorList>
    </citation>
    <scope>NUCLEOTIDE SEQUENCE</scope>
    <source>
        <strain evidence="1">CCMP1243</strain>
    </source>
</reference>
<sequence>MTELRVPGLNGTQPCRYTVGFSRHLSQLVEFIQYCCIGFGTRILSPRKKQAPARPMSMLFSIACDPSGLRSLKLSLESAFIMRRLKPRRKPRRITSEVWKRNSARSLMG</sequence>
<protein>
    <submittedName>
        <fullName evidence="1">Uncharacterized protein</fullName>
    </submittedName>
</protein>
<organism evidence="1">
    <name type="scientific">Rhizochromulina marina</name>
    <dbReference type="NCBI Taxonomy" id="1034831"/>
    <lineage>
        <taxon>Eukaryota</taxon>
        <taxon>Sar</taxon>
        <taxon>Stramenopiles</taxon>
        <taxon>Ochrophyta</taxon>
        <taxon>Dictyochophyceae</taxon>
        <taxon>Rhizochromulinales</taxon>
        <taxon>Rhizochromulina</taxon>
    </lineage>
</organism>
<evidence type="ECO:0000313" key="1">
    <source>
        <dbReference type="EMBL" id="CAD9708868.1"/>
    </source>
</evidence>